<protein>
    <submittedName>
        <fullName evidence="6">2-hydroxyglutaryl-CoA dehydratase alpha subunit HgdC</fullName>
        <ecNumber evidence="6">4.2.1.-</ecNumber>
    </submittedName>
</protein>
<comment type="cofactor">
    <cofactor evidence="1">
        <name>[4Fe-4S] cluster</name>
        <dbReference type="ChEBI" id="CHEBI:49883"/>
    </cofactor>
</comment>
<evidence type="ECO:0000256" key="4">
    <source>
        <dbReference type="ARBA" id="ARBA00023014"/>
    </source>
</evidence>
<dbReference type="AlphaFoldDB" id="H6LB67"/>
<dbReference type="OrthoDB" id="9778513at2"/>
<dbReference type="InterPro" id="IPR051805">
    <property type="entry name" value="Dehydratase_Activator_Redct"/>
</dbReference>
<keyword evidence="3" id="KW-0408">Iron</keyword>
<dbReference type="EMBL" id="CP002987">
    <property type="protein sequence ID" value="AFA47619.1"/>
    <property type="molecule type" value="Genomic_DNA"/>
</dbReference>
<dbReference type="GO" id="GO:0051536">
    <property type="term" value="F:iron-sulfur cluster binding"/>
    <property type="evidence" value="ECO:0007669"/>
    <property type="project" value="UniProtKB-KW"/>
</dbReference>
<dbReference type="PANTHER" id="PTHR32329">
    <property type="entry name" value="BIFUNCTIONAL PROTEIN [INCLUDES 2-HYDROXYACYL-COA DEHYDRATASE (N-TER) AND ITS ACTIVATOR DOMAIN (C_TERM)-RELATED"/>
    <property type="match status" value="1"/>
</dbReference>
<dbReference type="eggNOG" id="COG1924">
    <property type="taxonomic scope" value="Bacteria"/>
</dbReference>
<keyword evidence="6" id="KW-0456">Lyase</keyword>
<dbReference type="InterPro" id="IPR002731">
    <property type="entry name" value="ATPase_BadF"/>
</dbReference>
<proteinExistence type="predicted"/>
<name>H6LB67_ACEWD</name>
<dbReference type="Gene3D" id="3.30.420.40">
    <property type="match status" value="2"/>
</dbReference>
<dbReference type="Pfam" id="PF01869">
    <property type="entry name" value="BcrAD_BadFG"/>
    <property type="match status" value="1"/>
</dbReference>
<gene>
    <name evidence="6" type="primary">hgdC</name>
    <name evidence="6" type="ordered locus">Awo_c08280</name>
</gene>
<evidence type="ECO:0000313" key="7">
    <source>
        <dbReference type="Proteomes" id="UP000007177"/>
    </source>
</evidence>
<keyword evidence="7" id="KW-1185">Reference proteome</keyword>
<dbReference type="Proteomes" id="UP000007177">
    <property type="component" value="Chromosome"/>
</dbReference>
<dbReference type="InterPro" id="IPR008275">
    <property type="entry name" value="CoA_E_activase_dom"/>
</dbReference>
<dbReference type="RefSeq" id="WP_014355222.1">
    <property type="nucleotide sequence ID" value="NC_016894.1"/>
</dbReference>
<accession>H6LB67</accession>
<evidence type="ECO:0000313" key="6">
    <source>
        <dbReference type="EMBL" id="AFA47619.1"/>
    </source>
</evidence>
<sequence length="253" mass="27202">MITLGIDSGSKTTKAVLYNGEEIIKTAIVSTSANPRKSLSELYQALYSKDVKQTVVTGYGRDLLREGDFQVTEITCHARGSVFLNPDIGGIIDIGGQDSKVILLNSNNRVTDFLMNDKCAAGTGRFIENILRILEIEMTELDDFVDSQQPVQISSMCTVFAESEVIGLLAKDVAPGAIAMGIIHAIAQRTAHFASRLPLGETVFFSGGLANSKVIATILESYLKKPVKTHPLGQYAGAIGAAVIGWEKGNNHE</sequence>
<reference evidence="7" key="1">
    <citation type="submission" date="2011-07" db="EMBL/GenBank/DDBJ databases">
        <title>Complete genome sequence of Acetobacterium woodii.</title>
        <authorList>
            <person name="Poehlein A."/>
            <person name="Schmidt S."/>
            <person name="Kaster A.-K."/>
            <person name="Goenrich M."/>
            <person name="Vollmers J."/>
            <person name="Thuermer A."/>
            <person name="Gottschalk G."/>
            <person name="Thauer R.K."/>
            <person name="Daniel R."/>
            <person name="Mueller V."/>
        </authorList>
    </citation>
    <scope>NUCLEOTIDE SEQUENCE [LARGE SCALE GENOMIC DNA]</scope>
    <source>
        <strain evidence="7">ATCC 29683 / DSM 1030 / JCM 2381 / KCTC 1655 / WB1</strain>
    </source>
</reference>
<dbReference type="EC" id="4.2.1.-" evidence="6"/>
<dbReference type="HOGENOM" id="CLU_066597_0_0_9"/>
<dbReference type="NCBIfam" id="TIGR00241">
    <property type="entry name" value="CoA_E_activ"/>
    <property type="match status" value="1"/>
</dbReference>
<dbReference type="InterPro" id="IPR043129">
    <property type="entry name" value="ATPase_NBD"/>
</dbReference>
<dbReference type="GO" id="GO:0046872">
    <property type="term" value="F:metal ion binding"/>
    <property type="evidence" value="ECO:0007669"/>
    <property type="project" value="UniProtKB-KW"/>
</dbReference>
<dbReference type="GO" id="GO:0016829">
    <property type="term" value="F:lyase activity"/>
    <property type="evidence" value="ECO:0007669"/>
    <property type="project" value="UniProtKB-KW"/>
</dbReference>
<feature type="domain" description="ATPase BadF/BadG/BcrA/BcrD type" evidence="5">
    <location>
        <begin position="4"/>
        <end position="245"/>
    </location>
</feature>
<dbReference type="PANTHER" id="PTHR32329:SF2">
    <property type="entry name" value="BIFUNCTIONAL PROTEIN [INCLUDES 2-HYDROXYACYL-COA DEHYDRATASE (N-TER) AND ITS ACTIVATOR DOMAIN (C_TERM)"/>
    <property type="match status" value="1"/>
</dbReference>
<reference evidence="6 7" key="2">
    <citation type="journal article" date="2012" name="PLoS ONE">
        <title>An ancient pathway combining carbon dioxide fixation with the generation and utilization of a sodium ion gradient for ATP synthesis.</title>
        <authorList>
            <person name="Poehlein A."/>
            <person name="Schmidt S."/>
            <person name="Kaster A.K."/>
            <person name="Goenrich M."/>
            <person name="Vollmers J."/>
            <person name="Thurmer A."/>
            <person name="Bertsch J."/>
            <person name="Schuchmann K."/>
            <person name="Voigt B."/>
            <person name="Hecker M."/>
            <person name="Daniel R."/>
            <person name="Thauer R.K."/>
            <person name="Gottschalk G."/>
            <person name="Muller V."/>
        </authorList>
    </citation>
    <scope>NUCLEOTIDE SEQUENCE [LARGE SCALE GENOMIC DNA]</scope>
    <source>
        <strain evidence="7">ATCC 29683 / DSM 1030 / JCM 2381 / KCTC 1655 / WB1</strain>
    </source>
</reference>
<evidence type="ECO:0000256" key="1">
    <source>
        <dbReference type="ARBA" id="ARBA00001966"/>
    </source>
</evidence>
<evidence type="ECO:0000256" key="3">
    <source>
        <dbReference type="ARBA" id="ARBA00023004"/>
    </source>
</evidence>
<keyword evidence="4" id="KW-0411">Iron-sulfur</keyword>
<keyword evidence="2" id="KW-0479">Metal-binding</keyword>
<organism evidence="6 7">
    <name type="scientific">Acetobacterium woodii (strain ATCC 29683 / DSM 1030 / JCM 2381 / KCTC 1655 / WB1)</name>
    <dbReference type="NCBI Taxonomy" id="931626"/>
    <lineage>
        <taxon>Bacteria</taxon>
        <taxon>Bacillati</taxon>
        <taxon>Bacillota</taxon>
        <taxon>Clostridia</taxon>
        <taxon>Eubacteriales</taxon>
        <taxon>Eubacteriaceae</taxon>
        <taxon>Acetobacterium</taxon>
    </lineage>
</organism>
<dbReference type="STRING" id="931626.Awo_c08280"/>
<dbReference type="SUPFAM" id="SSF53067">
    <property type="entry name" value="Actin-like ATPase domain"/>
    <property type="match status" value="1"/>
</dbReference>
<dbReference type="KEGG" id="awo:Awo_c08280"/>
<evidence type="ECO:0000256" key="2">
    <source>
        <dbReference type="ARBA" id="ARBA00022723"/>
    </source>
</evidence>
<evidence type="ECO:0000259" key="5">
    <source>
        <dbReference type="Pfam" id="PF01869"/>
    </source>
</evidence>